<evidence type="ECO:0000256" key="4">
    <source>
        <dbReference type="ARBA" id="ARBA00022692"/>
    </source>
</evidence>
<dbReference type="GO" id="GO:0015450">
    <property type="term" value="F:protein-transporting ATPase activity"/>
    <property type="evidence" value="ECO:0007669"/>
    <property type="project" value="UniProtKB-UniRule"/>
</dbReference>
<organism evidence="10 11">
    <name type="scientific">Candidatus Kaiserbacteria bacterium GW2011_GWC2_49_12</name>
    <dbReference type="NCBI Taxonomy" id="1618675"/>
    <lineage>
        <taxon>Bacteria</taxon>
        <taxon>Candidatus Kaiseribacteriota</taxon>
    </lineage>
</organism>
<evidence type="ECO:0000256" key="7">
    <source>
        <dbReference type="ARBA" id="ARBA00023010"/>
    </source>
</evidence>
<protein>
    <recommendedName>
        <fullName evidence="9">Protein-export membrane protein SecG</fullName>
    </recommendedName>
</protein>
<evidence type="ECO:0000256" key="3">
    <source>
        <dbReference type="ARBA" id="ARBA00022448"/>
    </source>
</evidence>
<evidence type="ECO:0000256" key="1">
    <source>
        <dbReference type="ARBA" id="ARBA00004141"/>
    </source>
</evidence>
<proteinExistence type="inferred from homology"/>
<reference evidence="10 11" key="1">
    <citation type="journal article" date="2015" name="Nature">
        <title>rRNA introns, odd ribosomes, and small enigmatic genomes across a large radiation of phyla.</title>
        <authorList>
            <person name="Brown C.T."/>
            <person name="Hug L.A."/>
            <person name="Thomas B.C."/>
            <person name="Sharon I."/>
            <person name="Castelle C.J."/>
            <person name="Singh A."/>
            <person name="Wilkins M.J."/>
            <person name="Williams K.H."/>
            <person name="Banfield J.F."/>
        </authorList>
    </citation>
    <scope>NUCLEOTIDE SEQUENCE [LARGE SCALE GENOMIC DNA]</scope>
</reference>
<dbReference type="GO" id="GO:0005886">
    <property type="term" value="C:plasma membrane"/>
    <property type="evidence" value="ECO:0007669"/>
    <property type="project" value="UniProtKB-SubCell"/>
</dbReference>
<comment type="function">
    <text evidence="9">Involved in protein export. Participates in an early event of protein translocation.</text>
</comment>
<dbReference type="AlphaFoldDB" id="A0A0G1YGB3"/>
<evidence type="ECO:0000313" key="11">
    <source>
        <dbReference type="Proteomes" id="UP000034589"/>
    </source>
</evidence>
<keyword evidence="6 9" id="KW-1133">Transmembrane helix</keyword>
<accession>A0A0G1YGB3</accession>
<evidence type="ECO:0000256" key="5">
    <source>
        <dbReference type="ARBA" id="ARBA00022927"/>
    </source>
</evidence>
<dbReference type="NCBIfam" id="TIGR00810">
    <property type="entry name" value="secG"/>
    <property type="match status" value="1"/>
</dbReference>
<sequence>MLSTMVSLQGILPYIQIILGALLIVAIIFQQTGASLGGAFGSDNFSTGFHTRRGLEKTLFRATIVLGILFALSALVNLLIN</sequence>
<gene>
    <name evidence="10" type="ORF">UY39_C0061G0003</name>
</gene>
<name>A0A0G1YGB3_9BACT</name>
<dbReference type="GO" id="GO:0009306">
    <property type="term" value="P:protein secretion"/>
    <property type="evidence" value="ECO:0007669"/>
    <property type="project" value="UniProtKB-UniRule"/>
</dbReference>
<dbReference type="EMBL" id="LCPV01000061">
    <property type="protein sequence ID" value="KKW05444.1"/>
    <property type="molecule type" value="Genomic_DNA"/>
</dbReference>
<keyword evidence="5 9" id="KW-0653">Protein transport</keyword>
<keyword evidence="3 9" id="KW-0813">Transport</keyword>
<keyword evidence="4 9" id="KW-0812">Transmembrane</keyword>
<keyword evidence="8 9" id="KW-0472">Membrane</keyword>
<dbReference type="Proteomes" id="UP000034589">
    <property type="component" value="Unassembled WGS sequence"/>
</dbReference>
<evidence type="ECO:0000313" key="10">
    <source>
        <dbReference type="EMBL" id="KKW05444.1"/>
    </source>
</evidence>
<keyword evidence="7 9" id="KW-0811">Translocation</keyword>
<feature type="transmembrane region" description="Helical" evidence="9">
    <location>
        <begin position="59"/>
        <end position="80"/>
    </location>
</feature>
<keyword evidence="9" id="KW-1003">Cell membrane</keyword>
<evidence type="ECO:0000256" key="8">
    <source>
        <dbReference type="ARBA" id="ARBA00023136"/>
    </source>
</evidence>
<evidence type="ECO:0000256" key="9">
    <source>
        <dbReference type="RuleBase" id="RU365087"/>
    </source>
</evidence>
<comment type="similarity">
    <text evidence="2 9">Belongs to the SecG family.</text>
</comment>
<comment type="subcellular location">
    <subcellularLocation>
        <location evidence="9">Cell membrane</location>
        <topology evidence="9">Multi-pass membrane protein</topology>
    </subcellularLocation>
    <subcellularLocation>
        <location evidence="1">Membrane</location>
        <topology evidence="1">Multi-pass membrane protein</topology>
    </subcellularLocation>
</comment>
<evidence type="ECO:0000256" key="6">
    <source>
        <dbReference type="ARBA" id="ARBA00022989"/>
    </source>
</evidence>
<evidence type="ECO:0000256" key="2">
    <source>
        <dbReference type="ARBA" id="ARBA00008445"/>
    </source>
</evidence>
<comment type="caution">
    <text evidence="10">The sequence shown here is derived from an EMBL/GenBank/DDBJ whole genome shotgun (WGS) entry which is preliminary data.</text>
</comment>
<dbReference type="Pfam" id="PF03840">
    <property type="entry name" value="SecG"/>
    <property type="match status" value="1"/>
</dbReference>
<dbReference type="InterPro" id="IPR004692">
    <property type="entry name" value="SecG"/>
</dbReference>
<feature type="transmembrane region" description="Helical" evidence="9">
    <location>
        <begin position="6"/>
        <end position="29"/>
    </location>
</feature>